<dbReference type="SUPFAM" id="SSF101173">
    <property type="entry name" value="Docking domain B of the erythromycin polyketide synthase (DEBS)"/>
    <property type="match status" value="1"/>
</dbReference>
<dbReference type="InterPro" id="IPR020841">
    <property type="entry name" value="PKS_Beta-ketoAc_synthase_dom"/>
</dbReference>
<dbReference type="Pfam" id="PF08990">
    <property type="entry name" value="Docking"/>
    <property type="match status" value="1"/>
</dbReference>
<dbReference type="GO" id="GO:0004312">
    <property type="term" value="F:fatty acid synthase activity"/>
    <property type="evidence" value="ECO:0007669"/>
    <property type="project" value="TreeGrafter"/>
</dbReference>
<name>M3A4F8_9NOCA</name>
<dbReference type="PROSITE" id="PS00606">
    <property type="entry name" value="KS3_1"/>
    <property type="match status" value="1"/>
</dbReference>
<comment type="cofactor">
    <cofactor evidence="1">
        <name>pantetheine 4'-phosphate</name>
        <dbReference type="ChEBI" id="CHEBI:47942"/>
    </cofactor>
</comment>
<gene>
    <name evidence="5" type="ORF">G352_00392</name>
</gene>
<dbReference type="EMBL" id="AOEX01000007">
    <property type="protein sequence ID" value="EME67369.1"/>
    <property type="molecule type" value="Genomic_DNA"/>
</dbReference>
<comment type="caution">
    <text evidence="5">The sequence shown here is derived from an EMBL/GenBank/DDBJ whole genome shotgun (WGS) entry which is preliminary data.</text>
</comment>
<sequence>MSTDNDKLTSYLKRVTSELYDVRLRLTEMESRASEPIAVVGMACRYPGGVGSPEDLWDLVSGGVDVVGDVPGDRGWDLDRLYDPDPDKVGTFYARGGGFLDDVAGFDAGLFGISPREALAMDPQQRLLLESTWELLERAGIGPNSLRGSNTGVFVGAMQQDYAPPPGAAGEALEGYLMTGAAGSVISGRISYVFGFEGPAVTVDTACSSSLVALHMAVQALRSGECDLAVAGGVTVMSSPMTLIEFSRQRGLAPDGKCKAFSGSADGVGLGEGVGLLLVERLSDARRRGHR</sequence>
<feature type="domain" description="Ketosynthase family 3 (KS3)" evidence="4">
    <location>
        <begin position="34"/>
        <end position="291"/>
    </location>
</feature>
<dbReference type="AlphaFoldDB" id="M3A4F8"/>
<evidence type="ECO:0000256" key="2">
    <source>
        <dbReference type="ARBA" id="ARBA00022679"/>
    </source>
</evidence>
<dbReference type="GO" id="GO:0004315">
    <property type="term" value="F:3-oxoacyl-[acyl-carrier-protein] synthase activity"/>
    <property type="evidence" value="ECO:0007669"/>
    <property type="project" value="InterPro"/>
</dbReference>
<protein>
    <submittedName>
        <fullName evidence="5">Type I PKS modular polyketide synthase</fullName>
    </submittedName>
</protein>
<evidence type="ECO:0000259" key="4">
    <source>
        <dbReference type="PROSITE" id="PS52004"/>
    </source>
</evidence>
<keyword evidence="6" id="KW-1185">Reference proteome</keyword>
<dbReference type="GO" id="GO:0006633">
    <property type="term" value="P:fatty acid biosynthetic process"/>
    <property type="evidence" value="ECO:0007669"/>
    <property type="project" value="InterPro"/>
</dbReference>
<evidence type="ECO:0000313" key="5">
    <source>
        <dbReference type="EMBL" id="EME67369.1"/>
    </source>
</evidence>
<dbReference type="InterPro" id="IPR036299">
    <property type="entry name" value="Polyketide_synth_docking_sf"/>
</dbReference>
<proteinExistence type="predicted"/>
<dbReference type="InterPro" id="IPR050091">
    <property type="entry name" value="PKS_NRPS_Biosynth_Enz"/>
</dbReference>
<keyword evidence="2" id="KW-0808">Transferase</keyword>
<dbReference type="Gene3D" id="3.40.47.10">
    <property type="match status" value="1"/>
</dbReference>
<dbReference type="CDD" id="cd00833">
    <property type="entry name" value="PKS"/>
    <property type="match status" value="1"/>
</dbReference>
<accession>M3A4F8</accession>
<dbReference type="InterPro" id="IPR014030">
    <property type="entry name" value="Ketoacyl_synth_N"/>
</dbReference>
<dbReference type="InterPro" id="IPR016039">
    <property type="entry name" value="Thiolase-like"/>
</dbReference>
<dbReference type="Pfam" id="PF00109">
    <property type="entry name" value="ketoacyl-synt"/>
    <property type="match status" value="1"/>
</dbReference>
<feature type="non-terminal residue" evidence="5">
    <location>
        <position position="291"/>
    </location>
</feature>
<evidence type="ECO:0000313" key="6">
    <source>
        <dbReference type="Proteomes" id="UP000011731"/>
    </source>
</evidence>
<evidence type="ECO:0000256" key="3">
    <source>
        <dbReference type="ARBA" id="ARBA00023268"/>
    </source>
</evidence>
<dbReference type="InterPro" id="IPR015083">
    <property type="entry name" value="NorB/c/GfsB-D-like_docking"/>
</dbReference>
<dbReference type="RefSeq" id="WP_003934161.1">
    <property type="nucleotide sequence ID" value="NZ_AOEX01000007.1"/>
</dbReference>
<evidence type="ECO:0000256" key="1">
    <source>
        <dbReference type="ARBA" id="ARBA00001957"/>
    </source>
</evidence>
<dbReference type="SUPFAM" id="SSF53901">
    <property type="entry name" value="Thiolase-like"/>
    <property type="match status" value="1"/>
</dbReference>
<dbReference type="PANTHER" id="PTHR43775:SF51">
    <property type="entry name" value="INACTIVE PHENOLPHTHIOCEROL SYNTHESIS POLYKETIDE SYNTHASE TYPE I PKS1-RELATED"/>
    <property type="match status" value="1"/>
</dbReference>
<reference evidence="5 6" key="1">
    <citation type="journal article" date="2013" name="Genome Announc.">
        <title>Draft Genome Sequence of Rhodococcus ruber Strain BKS 20-38.</title>
        <authorList>
            <person name="Bala M."/>
            <person name="Kumar S."/>
            <person name="Raghava G.P."/>
            <person name="Mayilraj S."/>
        </authorList>
    </citation>
    <scope>NUCLEOTIDE SEQUENCE [LARGE SCALE GENOMIC DNA]</scope>
    <source>
        <strain evidence="5 6">BKS 20-38</strain>
    </source>
</reference>
<keyword evidence="3" id="KW-0511">Multifunctional enzyme</keyword>
<dbReference type="SMART" id="SM00825">
    <property type="entry name" value="PKS_KS"/>
    <property type="match status" value="1"/>
</dbReference>
<dbReference type="InterPro" id="IPR018201">
    <property type="entry name" value="Ketoacyl_synth_AS"/>
</dbReference>
<dbReference type="PANTHER" id="PTHR43775">
    <property type="entry name" value="FATTY ACID SYNTHASE"/>
    <property type="match status" value="1"/>
</dbReference>
<dbReference type="PROSITE" id="PS52004">
    <property type="entry name" value="KS3_2"/>
    <property type="match status" value="1"/>
</dbReference>
<dbReference type="Proteomes" id="UP000011731">
    <property type="component" value="Unassembled WGS sequence"/>
</dbReference>
<organism evidence="5 6">
    <name type="scientific">Rhodococcus ruber BKS 20-38</name>
    <dbReference type="NCBI Taxonomy" id="1278076"/>
    <lineage>
        <taxon>Bacteria</taxon>
        <taxon>Bacillati</taxon>
        <taxon>Actinomycetota</taxon>
        <taxon>Actinomycetes</taxon>
        <taxon>Mycobacteriales</taxon>
        <taxon>Nocardiaceae</taxon>
        <taxon>Rhodococcus</taxon>
    </lineage>
</organism>